<dbReference type="RefSeq" id="WP_123401269.1">
    <property type="nucleotide sequence ID" value="NZ_RJVI01000002.1"/>
</dbReference>
<accession>A0A3N1Y0H6</accession>
<feature type="compositionally biased region" description="Low complexity" evidence="1">
    <location>
        <begin position="61"/>
        <end position="91"/>
    </location>
</feature>
<keyword evidence="4" id="KW-1185">Reference proteome</keyword>
<organism evidence="3 4">
    <name type="scientific">Inmirania thermothiophila</name>
    <dbReference type="NCBI Taxonomy" id="1750597"/>
    <lineage>
        <taxon>Bacteria</taxon>
        <taxon>Pseudomonadati</taxon>
        <taxon>Pseudomonadota</taxon>
        <taxon>Gammaproteobacteria</taxon>
        <taxon>Chromatiales</taxon>
        <taxon>Ectothiorhodospiraceae</taxon>
        <taxon>Inmirania</taxon>
    </lineage>
</organism>
<dbReference type="Proteomes" id="UP000276634">
    <property type="component" value="Unassembled WGS sequence"/>
</dbReference>
<dbReference type="EMBL" id="RJVI01000002">
    <property type="protein sequence ID" value="ROR32316.1"/>
    <property type="molecule type" value="Genomic_DNA"/>
</dbReference>
<reference evidence="3 4" key="1">
    <citation type="submission" date="2018-11" db="EMBL/GenBank/DDBJ databases">
        <title>Genomic Encyclopedia of Type Strains, Phase IV (KMG-IV): sequencing the most valuable type-strain genomes for metagenomic binning, comparative biology and taxonomic classification.</title>
        <authorList>
            <person name="Goeker M."/>
        </authorList>
    </citation>
    <scope>NUCLEOTIDE SEQUENCE [LARGE SCALE GENOMIC DNA]</scope>
    <source>
        <strain evidence="3 4">DSM 100275</strain>
    </source>
</reference>
<dbReference type="InterPro" id="IPR021241">
    <property type="entry name" value="CsiV"/>
</dbReference>
<evidence type="ECO:0000256" key="2">
    <source>
        <dbReference type="SAM" id="SignalP"/>
    </source>
</evidence>
<protein>
    <submittedName>
        <fullName evidence="3">Peptidoglycan-binding protein CsiV</fullName>
    </submittedName>
</protein>
<feature type="region of interest" description="Disordered" evidence="1">
    <location>
        <begin position="258"/>
        <end position="280"/>
    </location>
</feature>
<feature type="chain" id="PRO_5018229455" evidence="2">
    <location>
        <begin position="20"/>
        <end position="280"/>
    </location>
</feature>
<evidence type="ECO:0000313" key="3">
    <source>
        <dbReference type="EMBL" id="ROR32316.1"/>
    </source>
</evidence>
<keyword evidence="2" id="KW-0732">Signal</keyword>
<evidence type="ECO:0000313" key="4">
    <source>
        <dbReference type="Proteomes" id="UP000276634"/>
    </source>
</evidence>
<feature type="region of interest" description="Disordered" evidence="1">
    <location>
        <begin position="45"/>
        <end position="91"/>
    </location>
</feature>
<comment type="caution">
    <text evidence="3">The sequence shown here is derived from an EMBL/GenBank/DDBJ whole genome shotgun (WGS) entry which is preliminary data.</text>
</comment>
<gene>
    <name evidence="3" type="ORF">EDC57_1514</name>
</gene>
<dbReference type="Pfam" id="PF10972">
    <property type="entry name" value="CsiV"/>
    <property type="match status" value="1"/>
</dbReference>
<proteinExistence type="predicted"/>
<evidence type="ECO:0000256" key="1">
    <source>
        <dbReference type="SAM" id="MobiDB-lite"/>
    </source>
</evidence>
<dbReference type="AlphaFoldDB" id="A0A3N1Y0H6"/>
<sequence>MRAALALLFALALAPAAPAQEVPTERWYQVEVVVFARDRIEGGERWAADPGMPDLDGARSVPEGAPPAAEDGAGVPEAAPPAAGDGAPVDLEPLPGDGLALAPLAARLAAAPGYRVLLHTGWAQRREVTDPVRIAWPPPAAPEAPAEALAQAAPGGPATGEAAAESVAGDGPELLGTVRIDATGLYLVAGVDLLLTEPVPAQPLLPPLAADDPLAGLLAVPARERMRIREARRVRIGELHYFDHPRFGILLQVRAEDRPLPPPEVPAAGAVSPPPAPPSR</sequence>
<name>A0A3N1Y0H6_9GAMM</name>
<feature type="signal peptide" evidence="2">
    <location>
        <begin position="1"/>
        <end position="19"/>
    </location>
</feature>